<protein>
    <submittedName>
        <fullName evidence="3">Uncharacterized protein</fullName>
    </submittedName>
</protein>
<proteinExistence type="predicted"/>
<organism evidence="3 4">
    <name type="scientific">Ruminococcus albus (strain ATCC 27210 / DSM 20455 / JCM 14654 / NCDO 2250 / 7)</name>
    <dbReference type="NCBI Taxonomy" id="697329"/>
    <lineage>
        <taxon>Bacteria</taxon>
        <taxon>Bacillati</taxon>
        <taxon>Bacillota</taxon>
        <taxon>Clostridia</taxon>
        <taxon>Eubacteriales</taxon>
        <taxon>Oscillospiraceae</taxon>
        <taxon>Ruminococcus</taxon>
    </lineage>
</organism>
<sequence length="531" mass="59549">MDSIVNYLWCVKGITMKDNIREISHADGETAVIIQQDMEDNNMTGTGGKARIRSSKGGIIAAACAVLVIGGGIFAAGRMDIDRNNDISAAATETSCTTDSEDSTAETEELSEDHDTSIKTIEREKIKDDKKEKEKEKEKKAEEAGEEGEKSEISWRDEVDRDTIDLIDKSDFVGLVRITDIQKETIDGEEYTDYTCSLIDENDNAGIVFKFTGDTTIPDEFSIMEKTQVEELLAKGDKILVCAKNGVQSTSGRYSLELTDDLTMFRWDNDAARYVNVYRPGHIITDTSEGIYGDYLCGLYENGLDNYYTDILWSMCGRFNYDAIKNWCEFQSLPFNVEAESGQDFPDGEIIGIKWPNNFESNGATILISDGLSYTGGNVDTYENNPKDIDLNVRDKGVTTKEFDSYNMELSRLFYNRNDNTYGVVIDVSNKDGSAFNYDEWVADHMDFIYGDFEPIMKLTDSSAVDSGINWLTEDNMKNHVACVFHAEKPLSEVDSSVPLKLEVNTVRIGETEEKGKFEANFNIDITDIKK</sequence>
<dbReference type="EMBL" id="CP002403">
    <property type="protein sequence ID" value="ADU23304.1"/>
    <property type="molecule type" value="Genomic_DNA"/>
</dbReference>
<feature type="compositionally biased region" description="Acidic residues" evidence="1">
    <location>
        <begin position="99"/>
        <end position="112"/>
    </location>
</feature>
<feature type="region of interest" description="Disordered" evidence="1">
    <location>
        <begin position="92"/>
        <end position="154"/>
    </location>
</feature>
<reference evidence="3 4" key="1">
    <citation type="journal article" date="2011" name="J. Bacteriol.">
        <title>Complete genome of the cellulolytic ruminal bacterium Ruminococcus albus 7.</title>
        <authorList>
            <person name="Suen G."/>
            <person name="Stevenson D.M."/>
            <person name="Bruce D.C."/>
            <person name="Chertkov O."/>
            <person name="Copeland A."/>
            <person name="Cheng J.F."/>
            <person name="Detter C."/>
            <person name="Detter J.C."/>
            <person name="Goodwin L.A."/>
            <person name="Han C.S."/>
            <person name="Hauser L.J."/>
            <person name="Ivanova N.N."/>
            <person name="Kyrpides N.C."/>
            <person name="Land M.L."/>
            <person name="Lapidus A."/>
            <person name="Lucas S."/>
            <person name="Ovchinnikova G."/>
            <person name="Pitluck S."/>
            <person name="Tapia R."/>
            <person name="Woyke T."/>
            <person name="Boyum J."/>
            <person name="Mead D."/>
            <person name="Weimer P.J."/>
        </authorList>
    </citation>
    <scope>NUCLEOTIDE SEQUENCE [LARGE SCALE GENOMIC DNA]</scope>
    <source>
        <strain evidence="4">ATCC 27210 / DSM 20455 / JCM 14654 / NCDO 2250 / 7</strain>
    </source>
</reference>
<gene>
    <name evidence="3" type="ordered locus">Rumal_2835</name>
</gene>
<evidence type="ECO:0000313" key="3">
    <source>
        <dbReference type="EMBL" id="ADU23304.1"/>
    </source>
</evidence>
<name>E6UIF9_RUMA7</name>
<keyword evidence="2" id="KW-1133">Transmembrane helix</keyword>
<evidence type="ECO:0000313" key="4">
    <source>
        <dbReference type="Proteomes" id="UP000006919"/>
    </source>
</evidence>
<dbReference type="AlphaFoldDB" id="E6UIF9"/>
<evidence type="ECO:0000256" key="1">
    <source>
        <dbReference type="SAM" id="MobiDB-lite"/>
    </source>
</evidence>
<feature type="compositionally biased region" description="Basic and acidic residues" evidence="1">
    <location>
        <begin position="113"/>
        <end position="154"/>
    </location>
</feature>
<keyword evidence="2" id="KW-0812">Transmembrane</keyword>
<dbReference type="HOGENOM" id="CLU_512750_0_0_9"/>
<accession>E6UIF9</accession>
<dbReference type="Proteomes" id="UP000006919">
    <property type="component" value="Chromosome"/>
</dbReference>
<feature type="transmembrane region" description="Helical" evidence="2">
    <location>
        <begin position="59"/>
        <end position="77"/>
    </location>
</feature>
<evidence type="ECO:0000256" key="2">
    <source>
        <dbReference type="SAM" id="Phobius"/>
    </source>
</evidence>
<dbReference type="KEGG" id="ral:Rumal_2835"/>
<keyword evidence="2" id="KW-0472">Membrane</keyword>
<dbReference type="STRING" id="697329.Rumal_2835"/>